<dbReference type="PROSITE" id="PS50943">
    <property type="entry name" value="HTH_CROC1"/>
    <property type="match status" value="1"/>
</dbReference>
<dbReference type="RefSeq" id="WP_012923093.1">
    <property type="nucleotide sequence ID" value="NC_013729.1"/>
</dbReference>
<dbReference type="KEGG" id="kfl:Kfla_5530"/>
<dbReference type="GO" id="GO:0003677">
    <property type="term" value="F:DNA binding"/>
    <property type="evidence" value="ECO:0007669"/>
    <property type="project" value="InterPro"/>
</dbReference>
<dbReference type="InterPro" id="IPR001387">
    <property type="entry name" value="Cro/C1-type_HTH"/>
</dbReference>
<evidence type="ECO:0000313" key="2">
    <source>
        <dbReference type="EMBL" id="ADB34539.1"/>
    </source>
</evidence>
<dbReference type="HOGENOM" id="CLU_004665_2_1_11"/>
<gene>
    <name evidence="2" type="ordered locus">Kfla_5530</name>
</gene>
<feature type="domain" description="HTH cro/C1-type" evidence="1">
    <location>
        <begin position="10"/>
        <end position="65"/>
    </location>
</feature>
<dbReference type="SUPFAM" id="SSF52540">
    <property type="entry name" value="P-loop containing nucleoside triphosphate hydrolases"/>
    <property type="match status" value="1"/>
</dbReference>
<dbReference type="Pfam" id="PF13374">
    <property type="entry name" value="TPR_10"/>
    <property type="match status" value="1"/>
</dbReference>
<dbReference type="InterPro" id="IPR011990">
    <property type="entry name" value="TPR-like_helical_dom_sf"/>
</dbReference>
<dbReference type="Proteomes" id="UP000007967">
    <property type="component" value="Chromosome"/>
</dbReference>
<accession>D2PN55</accession>
<dbReference type="PRINTS" id="PR00364">
    <property type="entry name" value="DISEASERSIST"/>
</dbReference>
<dbReference type="Gene3D" id="3.40.50.300">
    <property type="entry name" value="P-loop containing nucleotide triphosphate hydrolases"/>
    <property type="match status" value="1"/>
</dbReference>
<sequence>MTTSSLGELLREFRRRAQLTREALAERAGVSVEAVRSLENGRRRHPRPTTLELLAAALAITPEELEQLRTTAARPPAGNRRLPAGPDDLIGRQSVLAELTAVLTESSQQAAAPPVVVAGMGGIGKTAVALRAAHLVADAFPDGTLFVNLRGHAGSAPTTAIEALVQLLQELGAAGDSIPGDVAVAAARFRSGLAGRRMLIVLDDAASAEQVEPLLPGAPGSAVLITSRSWLLGLAGARHLPLDLFDEAEAIDLLREVGVDQVDEDLALAGTVARLCGLLPLALRIAGGRLAGRPGQSLAELADGLADEQRKLELLTAEDTGVRAAIRLSVDALAAADRPLQRSAAAALPLISQIESDEFALRIAAAALNQPIGEAEAALEHLVDVSLLETPGPQRYRLHDLVRTFGREQVTRDGAESVRLRVLDQYVALLWRVSTADGHASVMTEGWRDPSWWTAAADLEFQQAVDLLDSERSGLVRTIRAAAAGTAAERRRVIRAAVGFDEFGLHRKRWSEWRDVNLVAVDVVDEHEDPLGAAMVTYDLGLALNELGDFTAGHAQLTRALGLVRRLGDRRFETQCLIQLSHALEQTGELEAAESLAREAQVLTVELADEQMESWCHLLLGMIAGRAGDLAMQDAEFDLAVRQLDRLPDVPPSHAAMRRLSIGESYLTARRYEQAEASLTASLKLFQVAERPNGVAEALDDLSAVLTETGRAAEALERQDEALRLAIDEELWDREASVRMRRGKTLVALGRPDEARTEWEKAAALYRSHLAPGTEEAERLLASLERRDGSHTVS</sequence>
<dbReference type="InterPro" id="IPR027417">
    <property type="entry name" value="P-loop_NTPase"/>
</dbReference>
<reference evidence="3" key="1">
    <citation type="submission" date="2009-09" db="EMBL/GenBank/DDBJ databases">
        <title>The complete genome of Kribbella flavida DSM 17836.</title>
        <authorList>
            <consortium name="US DOE Joint Genome Institute (JGI-PGF)"/>
            <person name="Lucas S."/>
            <person name="Copeland A."/>
            <person name="Lapidus A."/>
            <person name="Glavina del Rio T."/>
            <person name="Dalin E."/>
            <person name="Tice H."/>
            <person name="Bruce D."/>
            <person name="Goodwin L."/>
            <person name="Pitluck S."/>
            <person name="Kyrpides N."/>
            <person name="Mavromatis K."/>
            <person name="Ivanova N."/>
            <person name="Saunders E."/>
            <person name="Brettin T."/>
            <person name="Detter J.C."/>
            <person name="Han C."/>
            <person name="Larimer F."/>
            <person name="Land M."/>
            <person name="Hauser L."/>
            <person name="Markowitz V."/>
            <person name="Cheng J.-F."/>
            <person name="Hugenholtz P."/>
            <person name="Woyke T."/>
            <person name="Wu D."/>
            <person name="Pukall R."/>
            <person name="Klenk H.-P."/>
            <person name="Eisen J.A."/>
        </authorList>
    </citation>
    <scope>NUCLEOTIDE SEQUENCE [LARGE SCALE GENOMIC DNA]</scope>
    <source>
        <strain evidence="3">DSM 17836 / JCM 10339 / NBRC 14399</strain>
    </source>
</reference>
<dbReference type="GO" id="GO:0043531">
    <property type="term" value="F:ADP binding"/>
    <property type="evidence" value="ECO:0007669"/>
    <property type="project" value="InterPro"/>
</dbReference>
<dbReference type="eggNOG" id="COG1476">
    <property type="taxonomic scope" value="Bacteria"/>
</dbReference>
<dbReference type="PANTHER" id="PTHR47691">
    <property type="entry name" value="REGULATOR-RELATED"/>
    <property type="match status" value="1"/>
</dbReference>
<protein>
    <submittedName>
        <fullName evidence="2">Transcriptional regulator, XRE family</fullName>
    </submittedName>
</protein>
<dbReference type="SMART" id="SM00530">
    <property type="entry name" value="HTH_XRE"/>
    <property type="match status" value="1"/>
</dbReference>
<dbReference type="PANTHER" id="PTHR47691:SF3">
    <property type="entry name" value="HTH-TYPE TRANSCRIPTIONAL REGULATOR RV0890C-RELATED"/>
    <property type="match status" value="1"/>
</dbReference>
<organism evidence="2 3">
    <name type="scientific">Kribbella flavida (strain DSM 17836 / JCM 10339 / NBRC 14399)</name>
    <dbReference type="NCBI Taxonomy" id="479435"/>
    <lineage>
        <taxon>Bacteria</taxon>
        <taxon>Bacillati</taxon>
        <taxon>Actinomycetota</taxon>
        <taxon>Actinomycetes</taxon>
        <taxon>Propionibacteriales</taxon>
        <taxon>Kribbellaceae</taxon>
        <taxon>Kribbella</taxon>
    </lineage>
</organism>
<dbReference type="OrthoDB" id="4326794at2"/>
<dbReference type="SUPFAM" id="SSF47413">
    <property type="entry name" value="lambda repressor-like DNA-binding domains"/>
    <property type="match status" value="1"/>
</dbReference>
<dbReference type="AlphaFoldDB" id="D2PN55"/>
<dbReference type="Pfam" id="PF00931">
    <property type="entry name" value="NB-ARC"/>
    <property type="match status" value="1"/>
</dbReference>
<dbReference type="InterPro" id="IPR002182">
    <property type="entry name" value="NB-ARC"/>
</dbReference>
<dbReference type="InterPro" id="IPR019734">
    <property type="entry name" value="TPR_rpt"/>
</dbReference>
<dbReference type="STRING" id="479435.Kfla_5530"/>
<dbReference type="Gene3D" id="1.10.260.40">
    <property type="entry name" value="lambda repressor-like DNA-binding domains"/>
    <property type="match status" value="1"/>
</dbReference>
<dbReference type="InterPro" id="IPR010982">
    <property type="entry name" value="Lambda_DNA-bd_dom_sf"/>
</dbReference>
<dbReference type="EMBL" id="CP001736">
    <property type="protein sequence ID" value="ADB34539.1"/>
    <property type="molecule type" value="Genomic_DNA"/>
</dbReference>
<dbReference type="Pfam" id="PF13560">
    <property type="entry name" value="HTH_31"/>
    <property type="match status" value="1"/>
</dbReference>
<dbReference type="SUPFAM" id="SSF48452">
    <property type="entry name" value="TPR-like"/>
    <property type="match status" value="2"/>
</dbReference>
<keyword evidence="3" id="KW-1185">Reference proteome</keyword>
<dbReference type="eggNOG" id="COG3903">
    <property type="taxonomic scope" value="Bacteria"/>
</dbReference>
<proteinExistence type="predicted"/>
<dbReference type="Gene3D" id="1.25.40.10">
    <property type="entry name" value="Tetratricopeptide repeat domain"/>
    <property type="match status" value="2"/>
</dbReference>
<evidence type="ECO:0000313" key="3">
    <source>
        <dbReference type="Proteomes" id="UP000007967"/>
    </source>
</evidence>
<dbReference type="CDD" id="cd00093">
    <property type="entry name" value="HTH_XRE"/>
    <property type="match status" value="1"/>
</dbReference>
<evidence type="ECO:0000259" key="1">
    <source>
        <dbReference type="PROSITE" id="PS50943"/>
    </source>
</evidence>
<reference evidence="2 3" key="2">
    <citation type="journal article" date="2010" name="Stand. Genomic Sci.">
        <title>Complete genome sequence of Kribbella flavida type strain (IFO 14399).</title>
        <authorList>
            <person name="Pukall R."/>
            <person name="Lapidus A."/>
            <person name="Glavina Del Rio T."/>
            <person name="Copeland A."/>
            <person name="Tice H."/>
            <person name="Cheng J.-F."/>
            <person name="Lucas S."/>
            <person name="Chen F."/>
            <person name="Nolan M."/>
            <person name="LaButti K."/>
            <person name="Pati A."/>
            <person name="Ivanova N."/>
            <person name="Mavrommatis K."/>
            <person name="Mikhailova N."/>
            <person name="Pitluck S."/>
            <person name="Bruce D."/>
            <person name="Goodwin L."/>
            <person name="Land M."/>
            <person name="Hauser L."/>
            <person name="Chang Y.-J."/>
            <person name="Jeffries C.D."/>
            <person name="Chen A."/>
            <person name="Palaniappan K."/>
            <person name="Chain P."/>
            <person name="Rohde M."/>
            <person name="Goeker M."/>
            <person name="Bristow J."/>
            <person name="Eisen J.A."/>
            <person name="Markowitz V."/>
            <person name="Hugenholtz P."/>
            <person name="Kyrpides N.C."/>
            <person name="Klenk H.-P."/>
            <person name="Brettin T."/>
        </authorList>
    </citation>
    <scope>NUCLEOTIDE SEQUENCE [LARGE SCALE GENOMIC DNA]</scope>
    <source>
        <strain evidence="3">DSM 17836 / JCM 10339 / NBRC 14399</strain>
    </source>
</reference>
<name>D2PN55_KRIFD</name>
<dbReference type="SMART" id="SM00028">
    <property type="entry name" value="TPR"/>
    <property type="match status" value="4"/>
</dbReference>